<dbReference type="EMBL" id="KZ820111">
    <property type="protein sequence ID" value="PWN49003.1"/>
    <property type="molecule type" value="Genomic_DNA"/>
</dbReference>
<keyword evidence="2" id="KW-1185">Reference proteome</keyword>
<reference evidence="1 2" key="1">
    <citation type="journal article" date="2018" name="Mol. Biol. Evol.">
        <title>Broad Genomic Sampling Reveals a Smut Pathogenic Ancestry of the Fungal Clade Ustilaginomycotina.</title>
        <authorList>
            <person name="Kijpornyongpan T."/>
            <person name="Mondo S.J."/>
            <person name="Barry K."/>
            <person name="Sandor L."/>
            <person name="Lee J."/>
            <person name="Lipzen A."/>
            <person name="Pangilinan J."/>
            <person name="LaButti K."/>
            <person name="Hainaut M."/>
            <person name="Henrissat B."/>
            <person name="Grigoriev I.V."/>
            <person name="Spatafora J.W."/>
            <person name="Aime M.C."/>
        </authorList>
    </citation>
    <scope>NUCLEOTIDE SEQUENCE [LARGE SCALE GENOMIC DNA]</scope>
    <source>
        <strain evidence="1 2">SA 807</strain>
    </source>
</reference>
<organism evidence="1 2">
    <name type="scientific">Violaceomyces palustris</name>
    <dbReference type="NCBI Taxonomy" id="1673888"/>
    <lineage>
        <taxon>Eukaryota</taxon>
        <taxon>Fungi</taxon>
        <taxon>Dikarya</taxon>
        <taxon>Basidiomycota</taxon>
        <taxon>Ustilaginomycotina</taxon>
        <taxon>Ustilaginomycetes</taxon>
        <taxon>Violaceomycetales</taxon>
        <taxon>Violaceomycetaceae</taxon>
        <taxon>Violaceomyces</taxon>
    </lineage>
</organism>
<evidence type="ECO:0000313" key="2">
    <source>
        <dbReference type="Proteomes" id="UP000245626"/>
    </source>
</evidence>
<proteinExistence type="predicted"/>
<evidence type="ECO:0000313" key="1">
    <source>
        <dbReference type="EMBL" id="PWN49003.1"/>
    </source>
</evidence>
<sequence>MSSLSNPSSQTVPTAPLLHPPPSFSPVAPHIYRSSSPTTSSHPFLSSLQLRTIVSLTPEQPSHSLVSFSRRNKVRLLHLTDKRWPSLDRSDEFTTQNQPERPPPSSSFSSPLVPVRFLSTSSRPISNPSITDEVVKDALEILLDVSNHPVLVTDTSGIHETGVLLGCLRKLQRWNFASILVEYRSFAGNKSRAANERFIEMFDTDLIATPPHPLLPTWYKQQLDLDSKEMEEIERLEAMAEEEMIVSAVERSSEVDSTSSQLAPSQLALTEAQGPRKRRFEPVGGGAGRHASHISKALSPTGTTFALCTLLLLSVVPTTSAFQLPSLFMPASFDGRKLVERPASQPYQGLEYRLGSKFVFRPALFRAEAVLLSVSFLFLLVHLVGKSRNRLLANRWAKAALPILDQEFALVARGAGGKSKSGGDDDGDILTWNGGGSALIYASGRRNVESLHALITLKPRHDPMERLYNFLYDTATAETVSSSRDLITLSFTLPQSEPDNLCGVFGVVDKSELRTTRMGRFDLSFAKVNENESATSSRGISNRWAIMSESNDLTDQILGEEGRKGEEQRDRIGLAKLLESEAGQRLESLILSDQPSQRPTQGPLKPEQRWRRITATIRLSKVAREVKESVEILQCCLNLSDALCSSNNNRSNGGIKLKTETINKLKRTRQEVDKELMEEVTKEAREEEEERKSEAKRKAEREKLEKLSPAEQARRKEVERKRQLRKAQGKQAVKAR</sequence>
<name>A0ACD0NT66_9BASI</name>
<dbReference type="Proteomes" id="UP000245626">
    <property type="component" value="Unassembled WGS sequence"/>
</dbReference>
<accession>A0ACD0NT66</accession>
<protein>
    <submittedName>
        <fullName evidence="1">Uncharacterized protein</fullName>
    </submittedName>
</protein>
<gene>
    <name evidence="1" type="ORF">IE53DRAFT_388791</name>
</gene>